<reference evidence="8" key="1">
    <citation type="submission" date="2016-09" db="EMBL/GenBank/DDBJ databases">
        <title>Complete Genome Sequence of Brevibacterium aurantiacum SMQ-1335.</title>
        <authorList>
            <person name="de Melo A.G."/>
            <person name="Labrie S.J."/>
            <person name="Dumaresq J."/>
            <person name="Roberts R.J."/>
            <person name="Tremblay D.M."/>
            <person name="Moineau S."/>
        </authorList>
    </citation>
    <scope>NUCLEOTIDE SEQUENCE</scope>
    <source>
        <strain evidence="8">SMQ-1335</strain>
    </source>
</reference>
<evidence type="ECO:0000313" key="8">
    <source>
        <dbReference type="EMBL" id="AOP53584.1"/>
    </source>
</evidence>
<evidence type="ECO:0000313" key="17">
    <source>
        <dbReference type="EMBL" id="TGD39710.1"/>
    </source>
</evidence>
<dbReference type="CDD" id="cd01420">
    <property type="entry name" value="MoaC_PE"/>
    <property type="match status" value="1"/>
</dbReference>
<protein>
    <recommendedName>
        <fullName evidence="3 6">Cyclic pyranopterin monophosphate synthase</fullName>
        <ecNumber evidence="3 6">4.6.1.17</ecNumber>
    </recommendedName>
    <alternativeName>
        <fullName evidence="6">Molybdenum cofactor biosynthesis protein C</fullName>
    </alternativeName>
</protein>
<dbReference type="Proteomes" id="UP000297736">
    <property type="component" value="Unassembled WGS sequence"/>
</dbReference>
<dbReference type="Proteomes" id="UP000234300">
    <property type="component" value="Unassembled WGS sequence"/>
</dbReference>
<dbReference type="SUPFAM" id="SSF55040">
    <property type="entry name" value="Molybdenum cofactor biosynthesis protein C, MoaC"/>
    <property type="match status" value="1"/>
</dbReference>
<dbReference type="EMBL" id="CP017150">
    <property type="protein sequence ID" value="AOP53584.1"/>
    <property type="molecule type" value="Genomic_DNA"/>
</dbReference>
<dbReference type="UniPathway" id="UPA00344"/>
<dbReference type="EMBL" id="RHFF01000004">
    <property type="protein sequence ID" value="TGD39710.1"/>
    <property type="molecule type" value="Genomic_DNA"/>
</dbReference>
<dbReference type="KEGG" id="blin:BLSMQ_1874"/>
<dbReference type="InterPro" id="IPR002820">
    <property type="entry name" value="Mopterin_CF_biosynth-C_dom"/>
</dbReference>
<dbReference type="AlphaFoldDB" id="A0A1D7W3N5"/>
<reference evidence="25 26" key="6">
    <citation type="submission" date="2017-12" db="EMBL/GenBank/DDBJ databases">
        <authorList>
            <person name="Levesque S."/>
        </authorList>
    </citation>
    <scope>NUCLEOTIDE SEQUENCE [LARGE SCALE GENOMIC DNA]</scope>
    <source>
        <strain evidence="9 26">SMQ-1417</strain>
        <strain evidence="10 25">SMQ-1420</strain>
    </source>
</reference>
<dbReference type="EMBL" id="FXZI01000001">
    <property type="protein sequence ID" value="SMX72559.1"/>
    <property type="molecule type" value="Genomic_DNA"/>
</dbReference>
<evidence type="ECO:0000313" key="13">
    <source>
        <dbReference type="EMBL" id="PCC47356.1"/>
    </source>
</evidence>
<evidence type="ECO:0000313" key="21">
    <source>
        <dbReference type="Proteomes" id="UP000218620"/>
    </source>
</evidence>
<dbReference type="EMBL" id="CP025330">
    <property type="protein sequence ID" value="AZT93453.1"/>
    <property type="molecule type" value="Genomic_DNA"/>
</dbReference>
<dbReference type="RefSeq" id="WP_069600102.1">
    <property type="nucleotide sequence ID" value="NZ_CP017150.1"/>
</dbReference>
<dbReference type="EMBL" id="NRGX01000001">
    <property type="protein sequence ID" value="PCC19905.1"/>
    <property type="molecule type" value="Genomic_DNA"/>
</dbReference>
<sequence length="156" mass="16421">MTLTHIDDDGAAHMVDVGDKDVTKRRAVATALITTRSEVIDMIAEAGLPKGDALPVARIAAVMGAKRTSDLIPLCHPLPLTGIDVDFELLDDAVRIAGAVKTVSKTGVEMEALTAVSIAALTIFDMIKAVDNQAIIGDIKVIEKSGGRSGDWSRDT</sequence>
<dbReference type="Proteomes" id="UP000094793">
    <property type="component" value="Chromosome"/>
</dbReference>
<dbReference type="InterPro" id="IPR050105">
    <property type="entry name" value="MoCo_biosynth_MoaA/MoaC"/>
</dbReference>
<dbReference type="InterPro" id="IPR036522">
    <property type="entry name" value="MoaC_sf"/>
</dbReference>
<dbReference type="Proteomes" id="UP000283000">
    <property type="component" value="Chromosome"/>
</dbReference>
<dbReference type="NCBIfam" id="NF006870">
    <property type="entry name" value="PRK09364.1"/>
    <property type="match status" value="1"/>
</dbReference>
<evidence type="ECO:0000313" key="25">
    <source>
        <dbReference type="Proteomes" id="UP000282731"/>
    </source>
</evidence>
<evidence type="ECO:0000313" key="24">
    <source>
        <dbReference type="Proteomes" id="UP000234327"/>
    </source>
</evidence>
<feature type="active site" evidence="6">
    <location>
        <position position="125"/>
    </location>
</feature>
<reference evidence="18" key="2">
    <citation type="submission" date="2016-09" db="EMBL/GenBank/DDBJ databases">
        <title>Complete Genome Sequence of Brevibacterium linens SMQ-1335.</title>
        <authorList>
            <person name="de Melo A.G."/>
            <person name="Labrie S.J."/>
            <person name="Dumaresq J."/>
            <person name="Roberts R.J."/>
            <person name="Tremblay D.M."/>
            <person name="Moineau S."/>
        </authorList>
    </citation>
    <scope>NUCLEOTIDE SEQUENCE [LARGE SCALE GENOMIC DNA]</scope>
    <source>
        <strain evidence="18">SMQ-1335</strain>
    </source>
</reference>
<dbReference type="Proteomes" id="UP000234327">
    <property type="component" value="Unassembled WGS sequence"/>
</dbReference>
<dbReference type="Pfam" id="PF01967">
    <property type="entry name" value="MoaC"/>
    <property type="match status" value="1"/>
</dbReference>
<name>A0A1D7W3N5_BREAU</name>
<dbReference type="InterPro" id="IPR047594">
    <property type="entry name" value="MoaC_bact/euk"/>
</dbReference>
<keyword evidence="5 6" id="KW-0456">Lyase</keyword>
<feature type="binding site" evidence="6">
    <location>
        <begin position="74"/>
        <end position="76"/>
    </location>
    <ligand>
        <name>substrate</name>
    </ligand>
</feature>
<evidence type="ECO:0000259" key="7">
    <source>
        <dbReference type="Pfam" id="PF01967"/>
    </source>
</evidence>
<dbReference type="GO" id="GO:0006777">
    <property type="term" value="P:Mo-molybdopterin cofactor biosynthetic process"/>
    <property type="evidence" value="ECO:0007669"/>
    <property type="project" value="UniProtKB-UniRule"/>
</dbReference>
<evidence type="ECO:0000256" key="3">
    <source>
        <dbReference type="ARBA" id="ARBA00012575"/>
    </source>
</evidence>
<evidence type="ECO:0000313" key="15">
    <source>
        <dbReference type="EMBL" id="SMX94792.1"/>
    </source>
</evidence>
<evidence type="ECO:0000313" key="11">
    <source>
        <dbReference type="EMBL" id="PCC19905.1"/>
    </source>
</evidence>
<evidence type="ECO:0000313" key="12">
    <source>
        <dbReference type="EMBL" id="PCC41409.1"/>
    </source>
</evidence>
<dbReference type="Proteomes" id="UP000218620">
    <property type="component" value="Unassembled WGS sequence"/>
</dbReference>
<comment type="function">
    <text evidence="6">Catalyzes the conversion of (8S)-3',8-cyclo-7,8-dihydroguanosine 5'-triphosphate to cyclic pyranopterin monophosphate (cPMP).</text>
</comment>
<dbReference type="PANTHER" id="PTHR22960">
    <property type="entry name" value="MOLYBDOPTERIN COFACTOR SYNTHESIS PROTEIN A"/>
    <property type="match status" value="1"/>
</dbReference>
<proteinExistence type="inferred from homology"/>
<evidence type="ECO:0000313" key="22">
    <source>
        <dbReference type="Proteomes" id="UP000234289"/>
    </source>
</evidence>
<gene>
    <name evidence="6 9" type="primary">moaC</name>
    <name evidence="16" type="ORF">BAUR920_03083</name>
    <name evidence="15" type="ORF">BAURA63_02965</name>
    <name evidence="14" type="ORF">BAURA86_00436</name>
    <name evidence="8" type="ORF">BLSMQ_1874</name>
    <name evidence="13" type="ORF">CIK64_05625</name>
    <name evidence="12" type="ORF">CIK65_17775</name>
    <name evidence="11" type="ORF">CIK79_17380</name>
    <name evidence="9" type="ORF">CXR23_10115</name>
    <name evidence="10" type="ORF">CXR27_09770</name>
    <name evidence="17" type="ORF">EB834_06200</name>
</gene>
<comment type="catalytic activity">
    <reaction evidence="1 6">
        <text>(8S)-3',8-cyclo-7,8-dihydroguanosine 5'-triphosphate = cyclic pyranopterin phosphate + diphosphate</text>
        <dbReference type="Rhea" id="RHEA:49580"/>
        <dbReference type="ChEBI" id="CHEBI:33019"/>
        <dbReference type="ChEBI" id="CHEBI:59648"/>
        <dbReference type="ChEBI" id="CHEBI:131766"/>
        <dbReference type="EC" id="4.6.1.17"/>
    </reaction>
</comment>
<comment type="similarity">
    <text evidence="6">Belongs to the MoaC family.</text>
</comment>
<dbReference type="Gene3D" id="3.30.70.640">
    <property type="entry name" value="Molybdopterin cofactor biosynthesis C (MoaC) domain"/>
    <property type="match status" value="1"/>
</dbReference>
<reference evidence="25 26" key="8">
    <citation type="submission" date="2019-01" db="EMBL/GenBank/DDBJ databases">
        <title>Comparative genomic analysis of Brevibacterium aurantiacum sheds light on its evolution and its adaptation to smear-ripened cheeses.</title>
        <authorList>
            <person name="Moineau S."/>
        </authorList>
    </citation>
    <scope>NUCLEOTIDE SEQUENCE [LARGE SCALE GENOMIC DNA]</scope>
    <source>
        <strain evidence="9 26">SMQ-1417</strain>
        <strain evidence="10 25">SMQ-1420</strain>
    </source>
</reference>
<dbReference type="EMBL" id="FXZG01000022">
    <property type="protein sequence ID" value="SMX97805.1"/>
    <property type="molecule type" value="Genomic_DNA"/>
</dbReference>
<evidence type="ECO:0000313" key="20">
    <source>
        <dbReference type="Proteomes" id="UP000218377"/>
    </source>
</evidence>
<dbReference type="EC" id="4.6.1.17" evidence="3 6"/>
<dbReference type="EMBL" id="NRGP01000008">
    <property type="protein sequence ID" value="PCC47356.1"/>
    <property type="molecule type" value="Genomic_DNA"/>
</dbReference>
<evidence type="ECO:0000256" key="4">
    <source>
        <dbReference type="ARBA" id="ARBA00023150"/>
    </source>
</evidence>
<dbReference type="GO" id="GO:0061799">
    <property type="term" value="F:cyclic pyranopterin monophosphate synthase activity"/>
    <property type="evidence" value="ECO:0007669"/>
    <property type="project" value="UniProtKB-UniRule"/>
</dbReference>
<dbReference type="eggNOG" id="COG0315">
    <property type="taxonomic scope" value="Bacteria"/>
</dbReference>
<evidence type="ECO:0000313" key="18">
    <source>
        <dbReference type="Proteomes" id="UP000094793"/>
    </source>
</evidence>
<comment type="pathway">
    <text evidence="2 6">Cofactor biosynthesis; molybdopterin biosynthesis.</text>
</comment>
<reference evidence="17 27" key="7">
    <citation type="submission" date="2018-10" db="EMBL/GenBank/DDBJ databases">
        <title>Brevibacterium genomes from Austrain hard cheese rinds.</title>
        <authorList>
            <person name="Anast J.M."/>
            <person name="Dzieciol M."/>
            <person name="Schultz D.L."/>
            <person name="Mann E."/>
            <person name="Wagner M."/>
            <person name="Schmitz-Esser S."/>
        </authorList>
    </citation>
    <scope>NUCLEOTIDE SEQUENCE [LARGE SCALE GENOMIC DNA]</scope>
    <source>
        <strain evidence="17 27">L261</strain>
    </source>
</reference>
<evidence type="ECO:0000256" key="1">
    <source>
        <dbReference type="ARBA" id="ARBA00001637"/>
    </source>
</evidence>
<feature type="binding site" evidence="6">
    <location>
        <begin position="110"/>
        <end position="111"/>
    </location>
    <ligand>
        <name>substrate</name>
    </ligand>
</feature>
<dbReference type="Proteomes" id="UP000282731">
    <property type="component" value="Chromosome"/>
</dbReference>
<dbReference type="Proteomes" id="UP000234289">
    <property type="component" value="Unassembled WGS sequence"/>
</dbReference>
<accession>A0A1D7W3N5</accession>
<feature type="domain" description="Molybdopterin cofactor biosynthesis C (MoaC)" evidence="7">
    <location>
        <begin position="14"/>
        <end position="147"/>
    </location>
</feature>
<evidence type="ECO:0000313" key="26">
    <source>
        <dbReference type="Proteomes" id="UP000283000"/>
    </source>
</evidence>
<dbReference type="Proteomes" id="UP000218377">
    <property type="component" value="Unassembled WGS sequence"/>
</dbReference>
<evidence type="ECO:0000256" key="5">
    <source>
        <dbReference type="ARBA" id="ARBA00023239"/>
    </source>
</evidence>
<dbReference type="HAMAP" id="MF_01224_B">
    <property type="entry name" value="MoaC_B"/>
    <property type="match status" value="1"/>
</dbReference>
<evidence type="ECO:0000313" key="16">
    <source>
        <dbReference type="EMBL" id="SMX97805.1"/>
    </source>
</evidence>
<dbReference type="PATRIC" id="fig|1703.10.peg.1927"/>
<dbReference type="EMBL" id="NRGQ01000036">
    <property type="protein sequence ID" value="PCC41409.1"/>
    <property type="molecule type" value="Genomic_DNA"/>
</dbReference>
<evidence type="ECO:0000313" key="23">
    <source>
        <dbReference type="Proteomes" id="UP000234300"/>
    </source>
</evidence>
<evidence type="ECO:0000313" key="10">
    <source>
        <dbReference type="EMBL" id="AZT97252.1"/>
    </source>
</evidence>
<reference evidence="23 24" key="4">
    <citation type="submission" date="2017-03" db="EMBL/GenBank/DDBJ databases">
        <authorList>
            <person name="Afonso C.L."/>
            <person name="Miller P.J."/>
            <person name="Scott M.A."/>
            <person name="Spackman E."/>
            <person name="Goraichik I."/>
            <person name="Dimitrov K.M."/>
            <person name="Suarez D.L."/>
            <person name="Swayne D.E."/>
        </authorList>
    </citation>
    <scope>NUCLEOTIDE SEQUENCE [LARGE SCALE GENOMIC DNA]</scope>
    <source>
        <strain evidence="15">6</strain>
        <strain evidence="24">6(3)</strain>
        <strain evidence="14">8</strain>
        <strain evidence="23">8(6)</strain>
        <strain evidence="16">CNRZ 920</strain>
    </source>
</reference>
<organism evidence="8 18">
    <name type="scientific">Brevibacterium aurantiacum</name>
    <dbReference type="NCBI Taxonomy" id="273384"/>
    <lineage>
        <taxon>Bacteria</taxon>
        <taxon>Bacillati</taxon>
        <taxon>Actinomycetota</taxon>
        <taxon>Actinomycetes</taxon>
        <taxon>Micrococcales</taxon>
        <taxon>Brevibacteriaceae</taxon>
        <taxon>Brevibacterium</taxon>
    </lineage>
</organism>
<evidence type="ECO:0000313" key="27">
    <source>
        <dbReference type="Proteomes" id="UP000297736"/>
    </source>
</evidence>
<comment type="subunit">
    <text evidence="6">Homohexamer; trimer of dimers.</text>
</comment>
<dbReference type="Proteomes" id="UP000217564">
    <property type="component" value="Unassembled WGS sequence"/>
</dbReference>
<evidence type="ECO:0000256" key="6">
    <source>
        <dbReference type="HAMAP-Rule" id="MF_01224"/>
    </source>
</evidence>
<evidence type="ECO:0000313" key="9">
    <source>
        <dbReference type="EMBL" id="AZT93453.1"/>
    </source>
</evidence>
<dbReference type="OrthoDB" id="9794429at2"/>
<dbReference type="EMBL" id="CP025334">
    <property type="protein sequence ID" value="AZT97252.1"/>
    <property type="molecule type" value="Genomic_DNA"/>
</dbReference>
<accession>A0A2A3Z700</accession>
<evidence type="ECO:0000313" key="19">
    <source>
        <dbReference type="Proteomes" id="UP000217564"/>
    </source>
</evidence>
<evidence type="ECO:0000313" key="14">
    <source>
        <dbReference type="EMBL" id="SMX72559.1"/>
    </source>
</evidence>
<dbReference type="EMBL" id="FXYZ01000014">
    <property type="protein sequence ID" value="SMX94792.1"/>
    <property type="molecule type" value="Genomic_DNA"/>
</dbReference>
<accession>A0A2H1KDA1</accession>
<keyword evidence="4 6" id="KW-0501">Molybdenum cofactor biosynthesis</keyword>
<dbReference type="InterPro" id="IPR023045">
    <property type="entry name" value="MoaC"/>
</dbReference>
<reference evidence="22" key="5">
    <citation type="submission" date="2017-03" db="EMBL/GenBank/DDBJ databases">
        <authorList>
            <person name="Monnet C."/>
        </authorList>
    </citation>
    <scope>NUCLEOTIDE SEQUENCE [LARGE SCALE GENOMIC DNA]</scope>
    <source>
        <strain evidence="22">CNRZ 920</strain>
    </source>
</reference>
<dbReference type="NCBIfam" id="TIGR00581">
    <property type="entry name" value="moaC"/>
    <property type="match status" value="1"/>
</dbReference>
<evidence type="ECO:0000256" key="2">
    <source>
        <dbReference type="ARBA" id="ARBA00005046"/>
    </source>
</evidence>
<reference evidence="19 20" key="3">
    <citation type="journal article" date="2017" name="Elife">
        <title>Extensive horizontal gene transfer in cheese-associated bacteria.</title>
        <authorList>
            <person name="Bonham K.S."/>
            <person name="Wolfe B.E."/>
            <person name="Dutton R.J."/>
        </authorList>
    </citation>
    <scope>NUCLEOTIDE SEQUENCE [LARGE SCALE GENOMIC DNA]</scope>
    <source>
        <strain evidence="13 19">947_7</strain>
        <strain evidence="12 21">962_8</strain>
        <strain evidence="11 20">JB5</strain>
    </source>
</reference>